<dbReference type="GO" id="GO:0003677">
    <property type="term" value="F:DNA binding"/>
    <property type="evidence" value="ECO:0007669"/>
    <property type="project" value="UniProtKB-KW"/>
</dbReference>
<evidence type="ECO:0000256" key="6">
    <source>
        <dbReference type="ARBA" id="ARBA00023242"/>
    </source>
</evidence>
<feature type="domain" description="Zn(2)-C6 fungal-type" evidence="7">
    <location>
        <begin position="13"/>
        <end position="43"/>
    </location>
</feature>
<evidence type="ECO:0000256" key="5">
    <source>
        <dbReference type="ARBA" id="ARBA00023163"/>
    </source>
</evidence>
<keyword evidence="2" id="KW-0862">Zinc</keyword>
<dbReference type="Pfam" id="PF00172">
    <property type="entry name" value="Zn_clus"/>
    <property type="match status" value="1"/>
</dbReference>
<accession>A0A1L9RM38</accession>
<dbReference type="GeneID" id="63753725"/>
<keyword evidence="5" id="KW-0804">Transcription</keyword>
<name>A0A1L9RM38_ASPWE</name>
<dbReference type="GO" id="GO:0000981">
    <property type="term" value="F:DNA-binding transcription factor activity, RNA polymerase II-specific"/>
    <property type="evidence" value="ECO:0007669"/>
    <property type="project" value="InterPro"/>
</dbReference>
<keyword evidence="4" id="KW-0238">DNA-binding</keyword>
<dbReference type="CDD" id="cd00067">
    <property type="entry name" value="GAL4"/>
    <property type="match status" value="1"/>
</dbReference>
<keyword evidence="1" id="KW-0479">Metal-binding</keyword>
<keyword evidence="3" id="KW-0805">Transcription regulation</keyword>
<dbReference type="SUPFAM" id="SSF57701">
    <property type="entry name" value="Zn2/Cys6 DNA-binding domain"/>
    <property type="match status" value="1"/>
</dbReference>
<dbReference type="PROSITE" id="PS00463">
    <property type="entry name" value="ZN2_CY6_FUNGAL_1"/>
    <property type="match status" value="1"/>
</dbReference>
<keyword evidence="6" id="KW-0539">Nucleus</keyword>
<dbReference type="InterPro" id="IPR036864">
    <property type="entry name" value="Zn2-C6_fun-type_DNA-bd_sf"/>
</dbReference>
<dbReference type="OrthoDB" id="4216928at2759"/>
<keyword evidence="9" id="KW-1185">Reference proteome</keyword>
<protein>
    <recommendedName>
        <fullName evidence="7">Zn(2)-C6 fungal-type domain-containing protein</fullName>
    </recommendedName>
</protein>
<proteinExistence type="predicted"/>
<evidence type="ECO:0000256" key="4">
    <source>
        <dbReference type="ARBA" id="ARBA00023125"/>
    </source>
</evidence>
<dbReference type="PANTHER" id="PTHR47660">
    <property type="entry name" value="TRANSCRIPTION FACTOR WITH C2H2 AND ZN(2)-CYS(6) DNA BINDING DOMAIN (EUROFUNG)-RELATED-RELATED"/>
    <property type="match status" value="1"/>
</dbReference>
<gene>
    <name evidence="8" type="ORF">ASPWEDRAFT_534080</name>
</gene>
<dbReference type="PANTHER" id="PTHR47660:SF3">
    <property type="entry name" value="FINGER DOMAIN PROTEIN, PUTATIVE (AFU_ORTHOLOGUE AFUA_4G03310)-RELATED"/>
    <property type="match status" value="1"/>
</dbReference>
<dbReference type="AlphaFoldDB" id="A0A1L9RM38"/>
<dbReference type="EMBL" id="KV878212">
    <property type="protein sequence ID" value="OJJ36020.1"/>
    <property type="molecule type" value="Genomic_DNA"/>
</dbReference>
<organism evidence="8 9">
    <name type="scientific">Aspergillus wentii DTO 134E9</name>
    <dbReference type="NCBI Taxonomy" id="1073089"/>
    <lineage>
        <taxon>Eukaryota</taxon>
        <taxon>Fungi</taxon>
        <taxon>Dikarya</taxon>
        <taxon>Ascomycota</taxon>
        <taxon>Pezizomycotina</taxon>
        <taxon>Eurotiomycetes</taxon>
        <taxon>Eurotiomycetidae</taxon>
        <taxon>Eurotiales</taxon>
        <taxon>Aspergillaceae</taxon>
        <taxon>Aspergillus</taxon>
        <taxon>Aspergillus subgen. Cremei</taxon>
    </lineage>
</organism>
<dbReference type="SMART" id="SM00066">
    <property type="entry name" value="GAL4"/>
    <property type="match status" value="1"/>
</dbReference>
<evidence type="ECO:0000259" key="7">
    <source>
        <dbReference type="PROSITE" id="PS50048"/>
    </source>
</evidence>
<dbReference type="GO" id="GO:0008270">
    <property type="term" value="F:zinc ion binding"/>
    <property type="evidence" value="ECO:0007669"/>
    <property type="project" value="InterPro"/>
</dbReference>
<reference evidence="9" key="1">
    <citation type="journal article" date="2017" name="Genome Biol.">
        <title>Comparative genomics reveals high biological diversity and specific adaptations in the industrially and medically important fungal genus Aspergillus.</title>
        <authorList>
            <person name="de Vries R.P."/>
            <person name="Riley R."/>
            <person name="Wiebenga A."/>
            <person name="Aguilar-Osorio G."/>
            <person name="Amillis S."/>
            <person name="Uchima C.A."/>
            <person name="Anderluh G."/>
            <person name="Asadollahi M."/>
            <person name="Askin M."/>
            <person name="Barry K."/>
            <person name="Battaglia E."/>
            <person name="Bayram O."/>
            <person name="Benocci T."/>
            <person name="Braus-Stromeyer S.A."/>
            <person name="Caldana C."/>
            <person name="Canovas D."/>
            <person name="Cerqueira G.C."/>
            <person name="Chen F."/>
            <person name="Chen W."/>
            <person name="Choi C."/>
            <person name="Clum A."/>
            <person name="Dos Santos R.A."/>
            <person name="Damasio A.R."/>
            <person name="Diallinas G."/>
            <person name="Emri T."/>
            <person name="Fekete E."/>
            <person name="Flipphi M."/>
            <person name="Freyberg S."/>
            <person name="Gallo A."/>
            <person name="Gournas C."/>
            <person name="Habgood R."/>
            <person name="Hainaut M."/>
            <person name="Harispe M.L."/>
            <person name="Henrissat B."/>
            <person name="Hilden K.S."/>
            <person name="Hope R."/>
            <person name="Hossain A."/>
            <person name="Karabika E."/>
            <person name="Karaffa L."/>
            <person name="Karanyi Z."/>
            <person name="Krasevec N."/>
            <person name="Kuo A."/>
            <person name="Kusch H."/>
            <person name="LaButti K."/>
            <person name="Lagendijk E.L."/>
            <person name="Lapidus A."/>
            <person name="Levasseur A."/>
            <person name="Lindquist E."/>
            <person name="Lipzen A."/>
            <person name="Logrieco A.F."/>
            <person name="MacCabe A."/>
            <person name="Maekelae M.R."/>
            <person name="Malavazi I."/>
            <person name="Melin P."/>
            <person name="Meyer V."/>
            <person name="Mielnichuk N."/>
            <person name="Miskei M."/>
            <person name="Molnar A.P."/>
            <person name="Mule G."/>
            <person name="Ngan C.Y."/>
            <person name="Orejas M."/>
            <person name="Orosz E."/>
            <person name="Ouedraogo J.P."/>
            <person name="Overkamp K.M."/>
            <person name="Park H.-S."/>
            <person name="Perrone G."/>
            <person name="Piumi F."/>
            <person name="Punt P.J."/>
            <person name="Ram A.F."/>
            <person name="Ramon A."/>
            <person name="Rauscher S."/>
            <person name="Record E."/>
            <person name="Riano-Pachon D.M."/>
            <person name="Robert V."/>
            <person name="Roehrig J."/>
            <person name="Ruller R."/>
            <person name="Salamov A."/>
            <person name="Salih N.S."/>
            <person name="Samson R.A."/>
            <person name="Sandor E."/>
            <person name="Sanguinetti M."/>
            <person name="Schuetze T."/>
            <person name="Sepcic K."/>
            <person name="Shelest E."/>
            <person name="Sherlock G."/>
            <person name="Sophianopoulou V."/>
            <person name="Squina F.M."/>
            <person name="Sun H."/>
            <person name="Susca A."/>
            <person name="Todd R.B."/>
            <person name="Tsang A."/>
            <person name="Unkles S.E."/>
            <person name="van de Wiele N."/>
            <person name="van Rossen-Uffink D."/>
            <person name="Oliveira J.V."/>
            <person name="Vesth T.C."/>
            <person name="Visser J."/>
            <person name="Yu J.-H."/>
            <person name="Zhou M."/>
            <person name="Andersen M.R."/>
            <person name="Archer D.B."/>
            <person name="Baker S.E."/>
            <person name="Benoit I."/>
            <person name="Brakhage A.A."/>
            <person name="Braus G.H."/>
            <person name="Fischer R."/>
            <person name="Frisvad J.C."/>
            <person name="Goldman G.H."/>
            <person name="Houbraken J."/>
            <person name="Oakley B."/>
            <person name="Pocsi I."/>
            <person name="Scazzocchio C."/>
            <person name="Seiboth B."/>
            <person name="vanKuyk P.A."/>
            <person name="Wortman J."/>
            <person name="Dyer P.S."/>
            <person name="Grigoriev I.V."/>
        </authorList>
    </citation>
    <scope>NUCLEOTIDE SEQUENCE [LARGE SCALE GENOMIC DNA]</scope>
    <source>
        <strain evidence="9">DTO 134E9</strain>
    </source>
</reference>
<evidence type="ECO:0000256" key="2">
    <source>
        <dbReference type="ARBA" id="ARBA00022833"/>
    </source>
</evidence>
<dbReference type="RefSeq" id="XP_040689696.1">
    <property type="nucleotide sequence ID" value="XM_040837877.1"/>
</dbReference>
<evidence type="ECO:0000256" key="3">
    <source>
        <dbReference type="ARBA" id="ARBA00023015"/>
    </source>
</evidence>
<evidence type="ECO:0000313" key="8">
    <source>
        <dbReference type="EMBL" id="OJJ36020.1"/>
    </source>
</evidence>
<sequence length="335" mass="37443">MSSTSSTISLRRSCQACAKVKRRCDRLIPKCSRCSTKGINCEYVNAPLAAGMTSKIQKQKPIRAITSIPPSLDMEILKTFEPSIVRFIVNGMRDFPNAFARDVKTSFIHPDLYDNLSLPGPIQDLHIICASYNANPSSQLLCRVLKQKSAEIRRQAARASTFEDLLVCIQALVLAQCILVFDRPENDDQYLESTTNMLTGLAWKLWQQAPIQLPHTLSPRRAWLLAESVRRTIIVAYILRSAYSFDKRNYSVRTPFIEALPFDVRTSLWDAPAENWEEAAVTSQSSMVSLREYSGMLESGRVHGISAFGNLILAACKGKTAATVQFPSRHPTLVS</sequence>
<evidence type="ECO:0000313" key="9">
    <source>
        <dbReference type="Proteomes" id="UP000184383"/>
    </source>
</evidence>
<dbReference type="InterPro" id="IPR001138">
    <property type="entry name" value="Zn2Cys6_DnaBD"/>
</dbReference>
<dbReference type="Gene3D" id="4.10.240.10">
    <property type="entry name" value="Zn(2)-C6 fungal-type DNA-binding domain"/>
    <property type="match status" value="1"/>
</dbReference>
<evidence type="ECO:0000256" key="1">
    <source>
        <dbReference type="ARBA" id="ARBA00022723"/>
    </source>
</evidence>
<dbReference type="Proteomes" id="UP000184383">
    <property type="component" value="Unassembled WGS sequence"/>
</dbReference>
<dbReference type="PROSITE" id="PS50048">
    <property type="entry name" value="ZN2_CY6_FUNGAL_2"/>
    <property type="match status" value="1"/>
</dbReference>
<dbReference type="VEuPathDB" id="FungiDB:ASPWEDRAFT_534080"/>